<feature type="compositionally biased region" description="Basic and acidic residues" evidence="5">
    <location>
        <begin position="76"/>
        <end position="89"/>
    </location>
</feature>
<evidence type="ECO:0000313" key="8">
    <source>
        <dbReference type="EMBL" id="KAF4624894.1"/>
    </source>
</evidence>
<dbReference type="SMART" id="SM00066">
    <property type="entry name" value="GAL4"/>
    <property type="match status" value="1"/>
</dbReference>
<feature type="transmembrane region" description="Helical" evidence="6">
    <location>
        <begin position="198"/>
        <end position="216"/>
    </location>
</feature>
<dbReference type="PROSITE" id="PS50048">
    <property type="entry name" value="ZN2_CY6_FUNGAL_2"/>
    <property type="match status" value="1"/>
</dbReference>
<dbReference type="InterPro" id="IPR050987">
    <property type="entry name" value="AtrR-like"/>
</dbReference>
<dbReference type="Gene3D" id="4.10.240.10">
    <property type="entry name" value="Zn(2)-C6 fungal-type DNA-binding domain"/>
    <property type="match status" value="1"/>
</dbReference>
<evidence type="ECO:0000256" key="5">
    <source>
        <dbReference type="SAM" id="MobiDB-lite"/>
    </source>
</evidence>
<dbReference type="Pfam" id="PF04082">
    <property type="entry name" value="Fungal_trans"/>
    <property type="match status" value="1"/>
</dbReference>
<gene>
    <name evidence="8" type="ORF">G7Y89_g13273</name>
</gene>
<dbReference type="PANTHER" id="PTHR46910">
    <property type="entry name" value="TRANSCRIPTION FACTOR PDR1"/>
    <property type="match status" value="1"/>
</dbReference>
<dbReference type="Proteomes" id="UP000566819">
    <property type="component" value="Unassembled WGS sequence"/>
</dbReference>
<dbReference type="PROSITE" id="PS00463">
    <property type="entry name" value="ZN2_CY6_FUNGAL_1"/>
    <property type="match status" value="1"/>
</dbReference>
<keyword evidence="6" id="KW-0472">Membrane</keyword>
<sequence>MTRKKVDPDKRKRVSQACDVCKRSKLKCDGIFPCKTCSGRKKTCSYESGENSPSRNKHKRQKTSSSDSRNSTPDEAEPKHTNTLPEHELANGVSTDSISRQGVNGGVSDSGPNQTLNGTKLTEEESKDANQKSNFQELSPLPEKKAPAGGQDEEAVVYNYTRMLQDPTGRLLEVFNRKAFIATFDKCYNDPLNVDPSWLCLLYLAFAIGLVMAAPIPGSAEDKIIQKLRSQPVDQAEVFYSNAKQLGDPTRGFEDTGFWSIQALTLMSIYMLAVSKRNAAYAYYGMAVRSAFALGLHREETMCIFAPADQSIRRNLWRSLFILDRFLAASLGRPTAIRESDCSGDTLSTVERPRPETPGGQDFINSAGLQASAHSCHVIGSVLEKLVVTALVSSTPLWKNNIYLVEIHLSSISSSPLLS</sequence>
<dbReference type="Pfam" id="PF00172">
    <property type="entry name" value="Zn_clus"/>
    <property type="match status" value="1"/>
</dbReference>
<comment type="subcellular location">
    <subcellularLocation>
        <location evidence="1">Nucleus</location>
    </subcellularLocation>
</comment>
<dbReference type="EMBL" id="JAAMPI010001524">
    <property type="protein sequence ID" value="KAF4624894.1"/>
    <property type="molecule type" value="Genomic_DNA"/>
</dbReference>
<dbReference type="GO" id="GO:0006351">
    <property type="term" value="P:DNA-templated transcription"/>
    <property type="evidence" value="ECO:0007669"/>
    <property type="project" value="InterPro"/>
</dbReference>
<dbReference type="GO" id="GO:0008270">
    <property type="term" value="F:zinc ion binding"/>
    <property type="evidence" value="ECO:0007669"/>
    <property type="project" value="InterPro"/>
</dbReference>
<dbReference type="AlphaFoldDB" id="A0A8H4R9Y3"/>
<comment type="caution">
    <text evidence="8">The sequence shown here is derived from an EMBL/GenBank/DDBJ whole genome shotgun (WGS) entry which is preliminary data.</text>
</comment>
<dbReference type="GO" id="GO:0000981">
    <property type="term" value="F:DNA-binding transcription factor activity, RNA polymerase II-specific"/>
    <property type="evidence" value="ECO:0007669"/>
    <property type="project" value="InterPro"/>
</dbReference>
<keyword evidence="2" id="KW-0479">Metal-binding</keyword>
<dbReference type="SMART" id="SM00906">
    <property type="entry name" value="Fungal_trans"/>
    <property type="match status" value="1"/>
</dbReference>
<dbReference type="SUPFAM" id="SSF57701">
    <property type="entry name" value="Zn2/Cys6 DNA-binding domain"/>
    <property type="match status" value="1"/>
</dbReference>
<reference evidence="8 9" key="1">
    <citation type="submission" date="2020-03" db="EMBL/GenBank/DDBJ databases">
        <title>Draft Genome Sequence of Cudoniella acicularis.</title>
        <authorList>
            <person name="Buettner E."/>
            <person name="Kellner H."/>
        </authorList>
    </citation>
    <scope>NUCLEOTIDE SEQUENCE [LARGE SCALE GENOMIC DNA]</scope>
    <source>
        <strain evidence="8 9">DSM 108380</strain>
    </source>
</reference>
<feature type="compositionally biased region" description="Polar residues" evidence="5">
    <location>
        <begin position="92"/>
        <end position="102"/>
    </location>
</feature>
<dbReference type="CDD" id="cd12148">
    <property type="entry name" value="fungal_TF_MHR"/>
    <property type="match status" value="1"/>
</dbReference>
<dbReference type="CDD" id="cd00067">
    <property type="entry name" value="GAL4"/>
    <property type="match status" value="1"/>
</dbReference>
<accession>A0A8H4R9Y3</accession>
<dbReference type="InterPro" id="IPR036864">
    <property type="entry name" value="Zn2-C6_fun-type_DNA-bd_sf"/>
</dbReference>
<dbReference type="OrthoDB" id="47007at2759"/>
<feature type="region of interest" description="Disordered" evidence="5">
    <location>
        <begin position="37"/>
        <end position="151"/>
    </location>
</feature>
<keyword evidence="6" id="KW-0812">Transmembrane</keyword>
<name>A0A8H4R9Y3_9HELO</name>
<evidence type="ECO:0000256" key="1">
    <source>
        <dbReference type="ARBA" id="ARBA00004123"/>
    </source>
</evidence>
<keyword evidence="3" id="KW-0238">DNA-binding</keyword>
<keyword evidence="6" id="KW-1133">Transmembrane helix</keyword>
<protein>
    <recommendedName>
        <fullName evidence="7">Zn(2)-C6 fungal-type domain-containing protein</fullName>
    </recommendedName>
</protein>
<evidence type="ECO:0000259" key="7">
    <source>
        <dbReference type="PROSITE" id="PS50048"/>
    </source>
</evidence>
<dbReference type="InterPro" id="IPR007219">
    <property type="entry name" value="XnlR_reg_dom"/>
</dbReference>
<feature type="compositionally biased region" description="Basic and acidic residues" evidence="5">
    <location>
        <begin position="121"/>
        <end position="130"/>
    </location>
</feature>
<evidence type="ECO:0000256" key="6">
    <source>
        <dbReference type="SAM" id="Phobius"/>
    </source>
</evidence>
<evidence type="ECO:0000256" key="2">
    <source>
        <dbReference type="ARBA" id="ARBA00022723"/>
    </source>
</evidence>
<dbReference type="GO" id="GO:0003677">
    <property type="term" value="F:DNA binding"/>
    <property type="evidence" value="ECO:0007669"/>
    <property type="project" value="UniProtKB-KW"/>
</dbReference>
<dbReference type="PANTHER" id="PTHR46910:SF3">
    <property type="entry name" value="HALOTOLERANCE PROTEIN 9-RELATED"/>
    <property type="match status" value="1"/>
</dbReference>
<feature type="compositionally biased region" description="Polar residues" evidence="5">
    <location>
        <begin position="45"/>
        <end position="54"/>
    </location>
</feature>
<evidence type="ECO:0000313" key="9">
    <source>
        <dbReference type="Proteomes" id="UP000566819"/>
    </source>
</evidence>
<keyword evidence="4" id="KW-0539">Nucleus</keyword>
<keyword evidence="9" id="KW-1185">Reference proteome</keyword>
<feature type="domain" description="Zn(2)-C6 fungal-type" evidence="7">
    <location>
        <begin position="17"/>
        <end position="46"/>
    </location>
</feature>
<feature type="compositionally biased region" description="Polar residues" evidence="5">
    <location>
        <begin position="63"/>
        <end position="73"/>
    </location>
</feature>
<proteinExistence type="predicted"/>
<evidence type="ECO:0000256" key="3">
    <source>
        <dbReference type="ARBA" id="ARBA00023125"/>
    </source>
</evidence>
<evidence type="ECO:0000256" key="4">
    <source>
        <dbReference type="ARBA" id="ARBA00023242"/>
    </source>
</evidence>
<feature type="compositionally biased region" description="Polar residues" evidence="5">
    <location>
        <begin position="110"/>
        <end position="120"/>
    </location>
</feature>
<organism evidence="8 9">
    <name type="scientific">Cudoniella acicularis</name>
    <dbReference type="NCBI Taxonomy" id="354080"/>
    <lineage>
        <taxon>Eukaryota</taxon>
        <taxon>Fungi</taxon>
        <taxon>Dikarya</taxon>
        <taxon>Ascomycota</taxon>
        <taxon>Pezizomycotina</taxon>
        <taxon>Leotiomycetes</taxon>
        <taxon>Helotiales</taxon>
        <taxon>Tricladiaceae</taxon>
        <taxon>Cudoniella</taxon>
    </lineage>
</organism>
<dbReference type="GO" id="GO:0005634">
    <property type="term" value="C:nucleus"/>
    <property type="evidence" value="ECO:0007669"/>
    <property type="project" value="UniProtKB-SubCell"/>
</dbReference>
<dbReference type="InterPro" id="IPR001138">
    <property type="entry name" value="Zn2Cys6_DnaBD"/>
</dbReference>